<dbReference type="AlphaFoldDB" id="A0A927FG68"/>
<dbReference type="RefSeq" id="WP_191818514.1">
    <property type="nucleotide sequence ID" value="NZ_JACYFT010000001.1"/>
</dbReference>
<dbReference type="GO" id="GO:0016787">
    <property type="term" value="F:hydrolase activity"/>
    <property type="evidence" value="ECO:0007669"/>
    <property type="project" value="UniProtKB-KW"/>
</dbReference>
<dbReference type="EMBL" id="JACYFT010000001">
    <property type="protein sequence ID" value="MBD8050096.1"/>
    <property type="molecule type" value="Genomic_DNA"/>
</dbReference>
<protein>
    <submittedName>
        <fullName evidence="3">Alpha/beta fold hydrolase</fullName>
    </submittedName>
</protein>
<gene>
    <name evidence="3" type="ORF">IC609_06040</name>
</gene>
<accession>A0A927FG68</accession>
<sequence>MFLPHFTALGAGPLVLFLHGAGGGYRSFAPQVEHFAHAGFRAVAWDMPGYGHSTPVEPYGVRGLAQSCVALIEALLPDEATGVARSVALVGHGLGGMVAQEVVMRRPELVNRLVLCGTTSQADVAWREDAQAQLQHLDTTAQGDMARLSEAVMATQIGPLALPEGVQLARHCMAQLSPITYRLALQAQASFDREAVLSHIHVPTLLLTGEHDRKSPASTLERMAAQIEGSRWVQLPGIGHLQNLEAPDAFDALVLDFLREPLTSRLH</sequence>
<dbReference type="InterPro" id="IPR000639">
    <property type="entry name" value="Epox_hydrolase-like"/>
</dbReference>
<feature type="domain" description="AB hydrolase-1" evidence="2">
    <location>
        <begin position="15"/>
        <end position="250"/>
    </location>
</feature>
<evidence type="ECO:0000313" key="3">
    <source>
        <dbReference type="EMBL" id="MBD8050096.1"/>
    </source>
</evidence>
<dbReference type="GO" id="GO:0016020">
    <property type="term" value="C:membrane"/>
    <property type="evidence" value="ECO:0007669"/>
    <property type="project" value="TreeGrafter"/>
</dbReference>
<organism evidence="3 4">
    <name type="scientific">Limnohabitans radicicola</name>
    <dbReference type="NCBI Taxonomy" id="2771427"/>
    <lineage>
        <taxon>Bacteria</taxon>
        <taxon>Pseudomonadati</taxon>
        <taxon>Pseudomonadota</taxon>
        <taxon>Betaproteobacteria</taxon>
        <taxon>Burkholderiales</taxon>
        <taxon>Comamonadaceae</taxon>
        <taxon>Limnohabitans</taxon>
    </lineage>
</organism>
<dbReference type="PANTHER" id="PTHR43798:SF31">
    <property type="entry name" value="AB HYDROLASE SUPERFAMILY PROTEIN YCLE"/>
    <property type="match status" value="1"/>
</dbReference>
<evidence type="ECO:0000259" key="2">
    <source>
        <dbReference type="Pfam" id="PF12697"/>
    </source>
</evidence>
<comment type="caution">
    <text evidence="3">The sequence shown here is derived from an EMBL/GenBank/DDBJ whole genome shotgun (WGS) entry which is preliminary data.</text>
</comment>
<keyword evidence="1 3" id="KW-0378">Hydrolase</keyword>
<dbReference type="Proteomes" id="UP000647424">
    <property type="component" value="Unassembled WGS sequence"/>
</dbReference>
<evidence type="ECO:0000313" key="4">
    <source>
        <dbReference type="Proteomes" id="UP000647424"/>
    </source>
</evidence>
<dbReference type="PRINTS" id="PR00111">
    <property type="entry name" value="ABHYDROLASE"/>
</dbReference>
<dbReference type="InterPro" id="IPR050266">
    <property type="entry name" value="AB_hydrolase_sf"/>
</dbReference>
<dbReference type="Pfam" id="PF12697">
    <property type="entry name" value="Abhydrolase_6"/>
    <property type="match status" value="1"/>
</dbReference>
<proteinExistence type="predicted"/>
<keyword evidence="4" id="KW-1185">Reference proteome</keyword>
<dbReference type="Gene3D" id="3.40.50.1820">
    <property type="entry name" value="alpha/beta hydrolase"/>
    <property type="match status" value="1"/>
</dbReference>
<dbReference type="SUPFAM" id="SSF53474">
    <property type="entry name" value="alpha/beta-Hydrolases"/>
    <property type="match status" value="1"/>
</dbReference>
<reference evidence="3" key="1">
    <citation type="submission" date="2020-09" db="EMBL/GenBank/DDBJ databases">
        <title>Genome seq and assembly of Limnohabitants sp.</title>
        <authorList>
            <person name="Chhetri G."/>
        </authorList>
    </citation>
    <scope>NUCLEOTIDE SEQUENCE</scope>
    <source>
        <strain evidence="3">JUR4</strain>
    </source>
</reference>
<evidence type="ECO:0000256" key="1">
    <source>
        <dbReference type="ARBA" id="ARBA00022801"/>
    </source>
</evidence>
<dbReference type="PRINTS" id="PR00412">
    <property type="entry name" value="EPOXHYDRLASE"/>
</dbReference>
<dbReference type="InterPro" id="IPR000073">
    <property type="entry name" value="AB_hydrolase_1"/>
</dbReference>
<dbReference type="InterPro" id="IPR029058">
    <property type="entry name" value="AB_hydrolase_fold"/>
</dbReference>
<name>A0A927FG68_9BURK</name>
<dbReference type="PANTHER" id="PTHR43798">
    <property type="entry name" value="MONOACYLGLYCEROL LIPASE"/>
    <property type="match status" value="1"/>
</dbReference>